<dbReference type="InterPro" id="IPR011852">
    <property type="entry name" value="TRAP_TAXI"/>
</dbReference>
<dbReference type="Pfam" id="PF16868">
    <property type="entry name" value="NMT1_3"/>
    <property type="match status" value="1"/>
</dbReference>
<comment type="caution">
    <text evidence="2">The sequence shown here is derived from an EMBL/GenBank/DDBJ whole genome shotgun (WGS) entry which is preliminary data.</text>
</comment>
<proteinExistence type="predicted"/>
<keyword evidence="1" id="KW-0732">Signal</keyword>
<dbReference type="EMBL" id="QHHQ01000002">
    <property type="protein sequence ID" value="RAI01986.1"/>
    <property type="molecule type" value="Genomic_DNA"/>
</dbReference>
<reference evidence="2 3" key="1">
    <citation type="submission" date="2018-05" db="EMBL/GenBank/DDBJ databases">
        <title>Acuticoccus sediminis sp. nov., isolated from deep-sea sediment of Indian Ocean.</title>
        <authorList>
            <person name="Liu X."/>
            <person name="Lai Q."/>
            <person name="Du Y."/>
            <person name="Sun F."/>
            <person name="Zhang X."/>
            <person name="Wang S."/>
            <person name="Shao Z."/>
        </authorList>
    </citation>
    <scope>NUCLEOTIDE SEQUENCE [LARGE SCALE GENOMIC DNA]</scope>
    <source>
        <strain evidence="2 3">PTG4-2</strain>
    </source>
</reference>
<evidence type="ECO:0000313" key="2">
    <source>
        <dbReference type="EMBL" id="RAI01986.1"/>
    </source>
</evidence>
<dbReference type="Gene3D" id="3.40.190.10">
    <property type="entry name" value="Periplasmic binding protein-like II"/>
    <property type="match status" value="2"/>
</dbReference>
<dbReference type="PANTHER" id="PTHR42941">
    <property type="entry name" value="SLL1037 PROTEIN"/>
    <property type="match status" value="1"/>
</dbReference>
<dbReference type="SUPFAM" id="SSF53850">
    <property type="entry name" value="Periplasmic binding protein-like II"/>
    <property type="match status" value="1"/>
</dbReference>
<gene>
    <name evidence="2" type="ORF">DLJ53_11410</name>
</gene>
<dbReference type="AlphaFoldDB" id="A0A8B2NQ24"/>
<accession>A0A8B2NQ24</accession>
<sequence length="327" mass="34438">MTTLKRHLTAGAAAAALLALIAPASAQDMPSSMTIATAAPGGVYAVYGEGLAKIITEEVGIPTSTRQTQGPPQNLILLNGGQTEIAMTTSGPAYESMTGESELAPGMKYEGMRALFAMYPTPFQMIALKSSGITSLEGLDGKRVGSGPRAGTGGTYWVRWLDSMGIDANLQYGSASDQSSQLADGRLDAFILAGGIPHPSFSELETTQDVTIFGMDTATRDKILEANPSAVAFTIPASTYKSVDTPLETAAMWNFVVVDETMPEELAYKITKAVLENNPKLKATHAAAKDTVAENISNDTFIPLHPGAARYYEEIGIAIPDAIKPAD</sequence>
<keyword evidence="3" id="KW-1185">Reference proteome</keyword>
<dbReference type="RefSeq" id="WP_111345245.1">
    <property type="nucleotide sequence ID" value="NZ_QHHQ01000002.1"/>
</dbReference>
<dbReference type="PANTHER" id="PTHR42941:SF1">
    <property type="entry name" value="SLL1037 PROTEIN"/>
    <property type="match status" value="1"/>
</dbReference>
<dbReference type="OrthoDB" id="9776669at2"/>
<dbReference type="Proteomes" id="UP000249590">
    <property type="component" value="Unassembled WGS sequence"/>
</dbReference>
<dbReference type="NCBIfam" id="TIGR02122">
    <property type="entry name" value="TRAP_TAXI"/>
    <property type="match status" value="1"/>
</dbReference>
<feature type="signal peptide" evidence="1">
    <location>
        <begin position="1"/>
        <end position="26"/>
    </location>
</feature>
<evidence type="ECO:0000256" key="1">
    <source>
        <dbReference type="SAM" id="SignalP"/>
    </source>
</evidence>
<organism evidence="2 3">
    <name type="scientific">Acuticoccus sediminis</name>
    <dbReference type="NCBI Taxonomy" id="2184697"/>
    <lineage>
        <taxon>Bacteria</taxon>
        <taxon>Pseudomonadati</taxon>
        <taxon>Pseudomonadota</taxon>
        <taxon>Alphaproteobacteria</taxon>
        <taxon>Hyphomicrobiales</taxon>
        <taxon>Amorphaceae</taxon>
        <taxon>Acuticoccus</taxon>
    </lineage>
</organism>
<evidence type="ECO:0000313" key="3">
    <source>
        <dbReference type="Proteomes" id="UP000249590"/>
    </source>
</evidence>
<name>A0A8B2NQ24_9HYPH</name>
<feature type="chain" id="PRO_5032337980" evidence="1">
    <location>
        <begin position="27"/>
        <end position="327"/>
    </location>
</feature>
<protein>
    <submittedName>
        <fullName evidence="2">C4-dicarboxylate ABC transporter substrate-binding protein</fullName>
    </submittedName>
</protein>